<accession>A0ACB5SYN4</accession>
<protein>
    <submittedName>
        <fullName evidence="1">Unnamed protein product</fullName>
    </submittedName>
</protein>
<gene>
    <name evidence="1" type="ORF">Amon02_000283300</name>
</gene>
<evidence type="ECO:0000313" key="1">
    <source>
        <dbReference type="EMBL" id="GME76942.1"/>
    </source>
</evidence>
<evidence type="ECO:0000313" key="2">
    <source>
        <dbReference type="Proteomes" id="UP001165064"/>
    </source>
</evidence>
<comment type="caution">
    <text evidence="1">The sequence shown here is derived from an EMBL/GenBank/DDBJ whole genome shotgun (WGS) entry which is preliminary data.</text>
</comment>
<name>A0ACB5SYN4_AMBMO</name>
<proteinExistence type="predicted"/>
<reference evidence="1" key="1">
    <citation type="submission" date="2023-04" db="EMBL/GenBank/DDBJ databases">
        <title>Ambrosiozyma monospora NBRC 10751.</title>
        <authorList>
            <person name="Ichikawa N."/>
            <person name="Sato H."/>
            <person name="Tonouchi N."/>
        </authorList>
    </citation>
    <scope>NUCLEOTIDE SEQUENCE</scope>
    <source>
        <strain evidence="1">NBRC 10751</strain>
    </source>
</reference>
<organism evidence="1 2">
    <name type="scientific">Ambrosiozyma monospora</name>
    <name type="common">Yeast</name>
    <name type="synonym">Endomycopsis monosporus</name>
    <dbReference type="NCBI Taxonomy" id="43982"/>
    <lineage>
        <taxon>Eukaryota</taxon>
        <taxon>Fungi</taxon>
        <taxon>Dikarya</taxon>
        <taxon>Ascomycota</taxon>
        <taxon>Saccharomycotina</taxon>
        <taxon>Pichiomycetes</taxon>
        <taxon>Pichiales</taxon>
        <taxon>Pichiaceae</taxon>
        <taxon>Ambrosiozyma</taxon>
    </lineage>
</organism>
<dbReference type="Proteomes" id="UP001165064">
    <property type="component" value="Unassembled WGS sequence"/>
</dbReference>
<sequence>MSNPNSETTLQPFLDICKNLPPELKELIIAIAVIYISNSSQWALGDTLKRTQRDDFQLFMFILKLFRQKPKLIVDVARNCVISNSLLK</sequence>
<dbReference type="EMBL" id="BSXS01001690">
    <property type="protein sequence ID" value="GME76942.1"/>
    <property type="molecule type" value="Genomic_DNA"/>
</dbReference>
<keyword evidence="2" id="KW-1185">Reference proteome</keyword>